<feature type="region of interest" description="Disordered" evidence="2">
    <location>
        <begin position="1"/>
        <end position="35"/>
    </location>
</feature>
<accession>A0A0G2EX35</accession>
<keyword evidence="3" id="KW-0472">Membrane</keyword>
<feature type="transmembrane region" description="Helical" evidence="3">
    <location>
        <begin position="60"/>
        <end position="83"/>
    </location>
</feature>
<dbReference type="GO" id="GO:0022857">
    <property type="term" value="F:transmembrane transporter activity"/>
    <property type="evidence" value="ECO:0007669"/>
    <property type="project" value="InterPro"/>
</dbReference>
<name>A0A0G2EX35_PHACM</name>
<dbReference type="Gene3D" id="1.20.1250.20">
    <property type="entry name" value="MFS general substrate transporter like domains"/>
    <property type="match status" value="1"/>
</dbReference>
<dbReference type="Proteomes" id="UP000053317">
    <property type="component" value="Unassembled WGS sequence"/>
</dbReference>
<dbReference type="OrthoDB" id="2105912at2759"/>
<organism evidence="4 5">
    <name type="scientific">Phaeomoniella chlamydospora</name>
    <name type="common">Phaeoacremonium chlamydosporum</name>
    <dbReference type="NCBI Taxonomy" id="158046"/>
    <lineage>
        <taxon>Eukaryota</taxon>
        <taxon>Fungi</taxon>
        <taxon>Dikarya</taxon>
        <taxon>Ascomycota</taxon>
        <taxon>Pezizomycotina</taxon>
        <taxon>Eurotiomycetes</taxon>
        <taxon>Chaetothyriomycetidae</taxon>
        <taxon>Phaeomoniellales</taxon>
        <taxon>Phaeomoniellaceae</taxon>
        <taxon>Phaeomoniella</taxon>
    </lineage>
</organism>
<dbReference type="Pfam" id="PF07690">
    <property type="entry name" value="MFS_1"/>
    <property type="match status" value="1"/>
</dbReference>
<feature type="compositionally biased region" description="Basic and acidic residues" evidence="2">
    <location>
        <begin position="471"/>
        <end position="486"/>
    </location>
</feature>
<protein>
    <submittedName>
        <fullName evidence="4">Putative major facilitator superfamily transporter</fullName>
    </submittedName>
</protein>
<comment type="caution">
    <text evidence="4">The sequence shown here is derived from an EMBL/GenBank/DDBJ whole genome shotgun (WGS) entry which is preliminary data.</text>
</comment>
<dbReference type="AlphaFoldDB" id="A0A0G2EX35"/>
<proteinExistence type="predicted"/>
<dbReference type="InterPro" id="IPR011701">
    <property type="entry name" value="MFS"/>
</dbReference>
<dbReference type="PANTHER" id="PTHR42910">
    <property type="entry name" value="TRANSPORTER SCO4007-RELATED"/>
    <property type="match status" value="1"/>
</dbReference>
<feature type="compositionally biased region" description="Polar residues" evidence="2">
    <location>
        <begin position="24"/>
        <end position="35"/>
    </location>
</feature>
<evidence type="ECO:0000256" key="2">
    <source>
        <dbReference type="SAM" id="MobiDB-lite"/>
    </source>
</evidence>
<dbReference type="SUPFAM" id="SSF103473">
    <property type="entry name" value="MFS general substrate transporter"/>
    <property type="match status" value="1"/>
</dbReference>
<dbReference type="PANTHER" id="PTHR42910:SF1">
    <property type="entry name" value="MAJOR FACILITATOR SUPERFAMILY (MFS) PROFILE DOMAIN-CONTAINING PROTEIN"/>
    <property type="match status" value="1"/>
</dbReference>
<dbReference type="InterPro" id="IPR036259">
    <property type="entry name" value="MFS_trans_sf"/>
</dbReference>
<dbReference type="CDD" id="cd17324">
    <property type="entry name" value="MFS_NepI_like"/>
    <property type="match status" value="1"/>
</dbReference>
<feature type="transmembrane region" description="Helical" evidence="3">
    <location>
        <begin position="270"/>
        <end position="290"/>
    </location>
</feature>
<reference evidence="4 5" key="2">
    <citation type="submission" date="2015-05" db="EMBL/GenBank/DDBJ databases">
        <authorList>
            <person name="Morales-Cruz A."/>
            <person name="Amrine K.C."/>
            <person name="Cantu D."/>
        </authorList>
    </citation>
    <scope>NUCLEOTIDE SEQUENCE [LARGE SCALE GENOMIC DNA]</scope>
    <source>
        <strain evidence="4">UCRPC4</strain>
    </source>
</reference>
<feature type="transmembrane region" description="Helical" evidence="3">
    <location>
        <begin position="157"/>
        <end position="175"/>
    </location>
</feature>
<feature type="transmembrane region" description="Helical" evidence="3">
    <location>
        <begin position="187"/>
        <end position="206"/>
    </location>
</feature>
<evidence type="ECO:0000313" key="4">
    <source>
        <dbReference type="EMBL" id="KKY26749.1"/>
    </source>
</evidence>
<feature type="compositionally biased region" description="Polar residues" evidence="2">
    <location>
        <begin position="458"/>
        <end position="470"/>
    </location>
</feature>
<dbReference type="EMBL" id="LCWF01000034">
    <property type="protein sequence ID" value="KKY26749.1"/>
    <property type="molecule type" value="Genomic_DNA"/>
</dbReference>
<sequence length="515" mass="55907">MGEGKDGFAIPAEGAESGSPIASRGSSDTKPSSSTNVLVGLYNRVTYTPERCRYDPNKKFEFSVGLNLLFGFAATFTVANLYYNHPILNKLAEDFDVTDEQASYISTLSQAGLGLCLTNNFTVFCALSFIACFTTVTPQLMLPLVGDLAPPHRRATALSIVVSGLLLGMLVARLLSGIVANYISWRYIYWIAFALQHLICILLYFFMPDYRSTNPGVSVLRKYPTLLLDILKMVCKHPILVQACLIGFFTASTFTSYWTTLTFLLAGSPYFYSSLEIGLFALLGIVSMLWGPFFARIFIDKYVPLLSVVIGQVILVIGIIIGTYTGHLSAAGPAIQGLFIDMGLQTSQIGNRTAIYGVEPKARNRVNTAYMVSVFCGQLMGTAAGNHLYARGGWVASGSASVAFGAAGLLICFVRGPHATGWVGWGGGWSLKKSRIPIHATTAADEERAKVSEEPTPESFSSIVDESTTQEVEKRPAPFESEKTLAIDDLSTVGEKIEKDHGENRPTDSEKSMEA</sequence>
<keyword evidence="3" id="KW-1133">Transmembrane helix</keyword>
<feature type="transmembrane region" description="Helical" evidence="3">
    <location>
        <begin position="239"/>
        <end position="258"/>
    </location>
</feature>
<feature type="compositionally biased region" description="Basic and acidic residues" evidence="2">
    <location>
        <begin position="495"/>
        <end position="515"/>
    </location>
</feature>
<evidence type="ECO:0000256" key="1">
    <source>
        <dbReference type="ARBA" id="ARBA00004141"/>
    </source>
</evidence>
<feature type="transmembrane region" description="Helical" evidence="3">
    <location>
        <begin position="394"/>
        <end position="414"/>
    </location>
</feature>
<comment type="subcellular location">
    <subcellularLocation>
        <location evidence="1">Membrane</location>
        <topology evidence="1">Multi-pass membrane protein</topology>
    </subcellularLocation>
</comment>
<reference evidence="4 5" key="1">
    <citation type="submission" date="2015-05" db="EMBL/GenBank/DDBJ databases">
        <title>Distinctive expansion of gene families associated with plant cell wall degradation and secondary metabolism in the genomes of grapevine trunk pathogens.</title>
        <authorList>
            <person name="Lawrence D.P."/>
            <person name="Travadon R."/>
            <person name="Rolshausen P.E."/>
            <person name="Baumgartner K."/>
        </authorList>
    </citation>
    <scope>NUCLEOTIDE SEQUENCE [LARGE SCALE GENOMIC DNA]</scope>
    <source>
        <strain evidence="4">UCRPC4</strain>
    </source>
</reference>
<keyword evidence="3" id="KW-0812">Transmembrane</keyword>
<dbReference type="GO" id="GO:0016020">
    <property type="term" value="C:membrane"/>
    <property type="evidence" value="ECO:0007669"/>
    <property type="project" value="UniProtKB-SubCell"/>
</dbReference>
<feature type="transmembrane region" description="Helical" evidence="3">
    <location>
        <begin position="302"/>
        <end position="324"/>
    </location>
</feature>
<evidence type="ECO:0000256" key="3">
    <source>
        <dbReference type="SAM" id="Phobius"/>
    </source>
</evidence>
<keyword evidence="5" id="KW-1185">Reference proteome</keyword>
<gene>
    <name evidence="4" type="ORF">UCRPC4_g01440</name>
</gene>
<feature type="transmembrane region" description="Helical" evidence="3">
    <location>
        <begin position="121"/>
        <end position="145"/>
    </location>
</feature>
<evidence type="ECO:0000313" key="5">
    <source>
        <dbReference type="Proteomes" id="UP000053317"/>
    </source>
</evidence>
<feature type="region of interest" description="Disordered" evidence="2">
    <location>
        <begin position="445"/>
        <end position="515"/>
    </location>
</feature>